<keyword evidence="3 11" id="KW-0812">Transmembrane</keyword>
<dbReference type="InterPro" id="IPR053877">
    <property type="entry name" value="RskA_N"/>
</dbReference>
<comment type="subcellular location">
    <subcellularLocation>
        <location evidence="1">Cell membrane</location>
        <topology evidence="1">Single-pass membrane protein</topology>
    </subcellularLocation>
</comment>
<organism evidence="14 15">
    <name type="scientific">Nocardia gamkensis</name>
    <dbReference type="NCBI Taxonomy" id="352869"/>
    <lineage>
        <taxon>Bacteria</taxon>
        <taxon>Bacillati</taxon>
        <taxon>Actinomycetota</taxon>
        <taxon>Actinomycetes</taxon>
        <taxon>Mycobacteriales</taxon>
        <taxon>Nocardiaceae</taxon>
        <taxon>Nocardia</taxon>
    </lineage>
</organism>
<comment type="caution">
    <text evidence="14">The sequence shown here is derived from an EMBL/GenBank/DDBJ whole genome shotgun (WGS) entry which is preliminary data.</text>
</comment>
<evidence type="ECO:0000259" key="13">
    <source>
        <dbReference type="Pfam" id="PF22618"/>
    </source>
</evidence>
<feature type="domain" description="Anti-sigma K factor RskA C-terminal" evidence="12">
    <location>
        <begin position="106"/>
        <end position="235"/>
    </location>
</feature>
<dbReference type="RefSeq" id="WP_062973970.1">
    <property type="nucleotide sequence ID" value="NZ_JAAXOS010000004.1"/>
</dbReference>
<dbReference type="GO" id="GO:0006417">
    <property type="term" value="P:regulation of translation"/>
    <property type="evidence" value="ECO:0007669"/>
    <property type="project" value="TreeGrafter"/>
</dbReference>
<dbReference type="Gene3D" id="1.10.10.1320">
    <property type="entry name" value="Anti-sigma factor, zinc-finger domain"/>
    <property type="match status" value="1"/>
</dbReference>
<evidence type="ECO:0000256" key="4">
    <source>
        <dbReference type="ARBA" id="ARBA00022989"/>
    </source>
</evidence>
<name>A0A7X6L2I8_9NOCA</name>
<dbReference type="PANTHER" id="PTHR37461">
    <property type="entry name" value="ANTI-SIGMA-K FACTOR RSKA"/>
    <property type="match status" value="1"/>
</dbReference>
<feature type="region of interest" description="Disordered" evidence="10">
    <location>
        <begin position="225"/>
        <end position="244"/>
    </location>
</feature>
<keyword evidence="15" id="KW-1185">Reference proteome</keyword>
<evidence type="ECO:0000256" key="1">
    <source>
        <dbReference type="ARBA" id="ARBA00004162"/>
    </source>
</evidence>
<keyword evidence="7" id="KW-0804">Transcription</keyword>
<evidence type="ECO:0000313" key="14">
    <source>
        <dbReference type="EMBL" id="NKY26661.1"/>
    </source>
</evidence>
<dbReference type="AlphaFoldDB" id="A0A7X6L2I8"/>
<dbReference type="EMBL" id="JAAXOS010000004">
    <property type="protein sequence ID" value="NKY26661.1"/>
    <property type="molecule type" value="Genomic_DNA"/>
</dbReference>
<evidence type="ECO:0000259" key="12">
    <source>
        <dbReference type="Pfam" id="PF10099"/>
    </source>
</evidence>
<evidence type="ECO:0000256" key="9">
    <source>
        <dbReference type="ARBA" id="ARBA00030803"/>
    </source>
</evidence>
<feature type="domain" description="Anti-sigma-K factor RskA N-terminal" evidence="13">
    <location>
        <begin position="12"/>
        <end position="58"/>
    </location>
</feature>
<dbReference type="InterPro" id="IPR018764">
    <property type="entry name" value="RskA_C"/>
</dbReference>
<keyword evidence="5" id="KW-0805">Transcription regulation</keyword>
<keyword evidence="2" id="KW-1003">Cell membrane</keyword>
<proteinExistence type="predicted"/>
<dbReference type="PANTHER" id="PTHR37461:SF1">
    <property type="entry name" value="ANTI-SIGMA-K FACTOR RSKA"/>
    <property type="match status" value="1"/>
</dbReference>
<dbReference type="Pfam" id="PF22618">
    <property type="entry name" value="RskA_N"/>
    <property type="match status" value="1"/>
</dbReference>
<sequence length="244" mass="25712">MVDASPRSEADLIDLAYPCALDAVADIERRHIDARLAAADPDVRRAFSDTVWQVRDVMGRLAVLDEFAPPPELERRILAALPEEPPGPSVTRLSAWRRRPLRWAVPIAAVASLVFGASVLTAQFIGSPSDPAAADQVQVHPGVRTVNGSFAGGGVLVVDASPELGRAVVVFDRVAPPPSGRVYQMWLVGSDGQARSVGVLSDLPSTDRPFVTGFRSGEVLAVSVEPDGGSDVPSGDPIVGVTLP</sequence>
<evidence type="ECO:0000256" key="10">
    <source>
        <dbReference type="SAM" id="MobiDB-lite"/>
    </source>
</evidence>
<dbReference type="GO" id="GO:0016989">
    <property type="term" value="F:sigma factor antagonist activity"/>
    <property type="evidence" value="ECO:0007669"/>
    <property type="project" value="TreeGrafter"/>
</dbReference>
<evidence type="ECO:0000256" key="11">
    <source>
        <dbReference type="SAM" id="Phobius"/>
    </source>
</evidence>
<keyword evidence="6 11" id="KW-0472">Membrane</keyword>
<evidence type="ECO:0000256" key="8">
    <source>
        <dbReference type="ARBA" id="ARBA00029829"/>
    </source>
</evidence>
<evidence type="ECO:0000256" key="5">
    <source>
        <dbReference type="ARBA" id="ARBA00023015"/>
    </source>
</evidence>
<accession>A0A7X6L2I8</accession>
<evidence type="ECO:0000256" key="6">
    <source>
        <dbReference type="ARBA" id="ARBA00023136"/>
    </source>
</evidence>
<dbReference type="Pfam" id="PF10099">
    <property type="entry name" value="RskA_C"/>
    <property type="match status" value="1"/>
</dbReference>
<evidence type="ECO:0000313" key="15">
    <source>
        <dbReference type="Proteomes" id="UP000540698"/>
    </source>
</evidence>
<keyword evidence="4 11" id="KW-1133">Transmembrane helix</keyword>
<dbReference type="InterPro" id="IPR051474">
    <property type="entry name" value="Anti-sigma-K/W_factor"/>
</dbReference>
<feature type="transmembrane region" description="Helical" evidence="11">
    <location>
        <begin position="103"/>
        <end position="125"/>
    </location>
</feature>
<evidence type="ECO:0000256" key="3">
    <source>
        <dbReference type="ARBA" id="ARBA00022692"/>
    </source>
</evidence>
<evidence type="ECO:0000256" key="2">
    <source>
        <dbReference type="ARBA" id="ARBA00022475"/>
    </source>
</evidence>
<gene>
    <name evidence="14" type="ORF">HGB38_10570</name>
</gene>
<dbReference type="Proteomes" id="UP000540698">
    <property type="component" value="Unassembled WGS sequence"/>
</dbReference>
<protein>
    <recommendedName>
        <fullName evidence="9">Regulator of SigK</fullName>
    </recommendedName>
    <alternativeName>
        <fullName evidence="8">Sigma-K anti-sigma factor RskA</fullName>
    </alternativeName>
</protein>
<dbReference type="GO" id="GO:0005886">
    <property type="term" value="C:plasma membrane"/>
    <property type="evidence" value="ECO:0007669"/>
    <property type="project" value="UniProtKB-SubCell"/>
</dbReference>
<evidence type="ECO:0000256" key="7">
    <source>
        <dbReference type="ARBA" id="ARBA00023163"/>
    </source>
</evidence>
<reference evidence="14 15" key="1">
    <citation type="submission" date="2020-04" db="EMBL/GenBank/DDBJ databases">
        <title>MicrobeNet Type strains.</title>
        <authorList>
            <person name="Nicholson A.C."/>
        </authorList>
    </citation>
    <scope>NUCLEOTIDE SEQUENCE [LARGE SCALE GENOMIC DNA]</scope>
    <source>
        <strain evidence="14 15">DSM 44956</strain>
    </source>
</reference>
<dbReference type="InterPro" id="IPR041916">
    <property type="entry name" value="Anti_sigma_zinc_sf"/>
</dbReference>